<feature type="domain" description="DDE Tnp4" evidence="3">
    <location>
        <begin position="49"/>
        <end position="134"/>
    </location>
</feature>
<dbReference type="AlphaFoldDB" id="A0AAD9QNP3"/>
<protein>
    <recommendedName>
        <fullName evidence="3">DDE Tnp4 domain-containing protein</fullName>
    </recommendedName>
</protein>
<comment type="caution">
    <text evidence="4">The sequence shown here is derived from an EMBL/GenBank/DDBJ whole genome shotgun (WGS) entry which is preliminary data.</text>
</comment>
<sequence length="212" mass="23703">MAVVGPIAEFVFANGGVLRNTVFYHALEAKQLNIPGPKHLPVNDAIVEEWDTLVSHYFVGADAFSLTENVMKPYAKRGISEEQRALKSRLSGARRVRENLFGILSDKFRIFHSTLGVKPKNAISIVHSCLTLHNFLINKCPTVYTPPGSLDYENEIGEVIAGEWRQTVDNKLENVALPGINHIRSASQMRDYLSEYVNGPGQVSWQWKVLSP</sequence>
<dbReference type="Proteomes" id="UP001249851">
    <property type="component" value="Unassembled WGS sequence"/>
</dbReference>
<accession>A0AAD9QNP3</accession>
<evidence type="ECO:0000313" key="5">
    <source>
        <dbReference type="Proteomes" id="UP001249851"/>
    </source>
</evidence>
<evidence type="ECO:0000256" key="2">
    <source>
        <dbReference type="ARBA" id="ARBA00022723"/>
    </source>
</evidence>
<name>A0AAD9QNP3_ACRCE</name>
<proteinExistence type="predicted"/>
<dbReference type="EMBL" id="JARQWQ010000023">
    <property type="protein sequence ID" value="KAK2564310.1"/>
    <property type="molecule type" value="Genomic_DNA"/>
</dbReference>
<evidence type="ECO:0000259" key="3">
    <source>
        <dbReference type="Pfam" id="PF13359"/>
    </source>
</evidence>
<comment type="cofactor">
    <cofactor evidence="1">
        <name>a divalent metal cation</name>
        <dbReference type="ChEBI" id="CHEBI:60240"/>
    </cofactor>
</comment>
<evidence type="ECO:0000256" key="1">
    <source>
        <dbReference type="ARBA" id="ARBA00001968"/>
    </source>
</evidence>
<dbReference type="GO" id="GO:0046872">
    <property type="term" value="F:metal ion binding"/>
    <property type="evidence" value="ECO:0007669"/>
    <property type="project" value="UniProtKB-KW"/>
</dbReference>
<keyword evidence="5" id="KW-1185">Reference proteome</keyword>
<organism evidence="4 5">
    <name type="scientific">Acropora cervicornis</name>
    <name type="common">Staghorn coral</name>
    <dbReference type="NCBI Taxonomy" id="6130"/>
    <lineage>
        <taxon>Eukaryota</taxon>
        <taxon>Metazoa</taxon>
        <taxon>Cnidaria</taxon>
        <taxon>Anthozoa</taxon>
        <taxon>Hexacorallia</taxon>
        <taxon>Scleractinia</taxon>
        <taxon>Astrocoeniina</taxon>
        <taxon>Acroporidae</taxon>
        <taxon>Acropora</taxon>
    </lineage>
</organism>
<reference evidence="4" key="2">
    <citation type="journal article" date="2023" name="Science">
        <title>Genomic signatures of disease resistance in endangered staghorn corals.</title>
        <authorList>
            <person name="Vollmer S.V."/>
            <person name="Selwyn J.D."/>
            <person name="Despard B.A."/>
            <person name="Roesel C.L."/>
        </authorList>
    </citation>
    <scope>NUCLEOTIDE SEQUENCE</scope>
    <source>
        <strain evidence="4">K2</strain>
    </source>
</reference>
<keyword evidence="2" id="KW-0479">Metal-binding</keyword>
<reference evidence="4" key="1">
    <citation type="journal article" date="2023" name="G3 (Bethesda)">
        <title>Whole genome assembly and annotation of the endangered Caribbean coral Acropora cervicornis.</title>
        <authorList>
            <person name="Selwyn J.D."/>
            <person name="Vollmer S.V."/>
        </authorList>
    </citation>
    <scope>NUCLEOTIDE SEQUENCE</scope>
    <source>
        <strain evidence="4">K2</strain>
    </source>
</reference>
<dbReference type="Pfam" id="PF13359">
    <property type="entry name" value="DDE_Tnp_4"/>
    <property type="match status" value="1"/>
</dbReference>
<gene>
    <name evidence="4" type="ORF">P5673_012568</name>
</gene>
<evidence type="ECO:0000313" key="4">
    <source>
        <dbReference type="EMBL" id="KAK2564310.1"/>
    </source>
</evidence>
<dbReference type="InterPro" id="IPR027806">
    <property type="entry name" value="HARBI1_dom"/>
</dbReference>